<reference evidence="11" key="2">
    <citation type="submission" date="2021-04" db="EMBL/GenBank/DDBJ databases">
        <authorList>
            <person name="Gilroy R."/>
        </authorList>
    </citation>
    <scope>NUCLEOTIDE SEQUENCE</scope>
    <source>
        <strain evidence="11">ChiGjej4B4-12881</strain>
    </source>
</reference>
<keyword evidence="8" id="KW-0129">CBS domain</keyword>
<gene>
    <name evidence="11" type="primary">mgtE</name>
    <name evidence="11" type="ORF">IAA28_01065</name>
</gene>
<feature type="transmembrane region" description="Helical" evidence="9">
    <location>
        <begin position="370"/>
        <end position="390"/>
    </location>
</feature>
<dbReference type="GO" id="GO:0005886">
    <property type="term" value="C:plasma membrane"/>
    <property type="evidence" value="ECO:0007669"/>
    <property type="project" value="UniProtKB-SubCell"/>
</dbReference>
<dbReference type="GO" id="GO:0046872">
    <property type="term" value="F:metal ion binding"/>
    <property type="evidence" value="ECO:0007669"/>
    <property type="project" value="UniProtKB-KW"/>
</dbReference>
<dbReference type="GO" id="GO:0015095">
    <property type="term" value="F:magnesium ion transmembrane transporter activity"/>
    <property type="evidence" value="ECO:0007669"/>
    <property type="project" value="UniProtKB-UniRule"/>
</dbReference>
<dbReference type="Pfam" id="PF00571">
    <property type="entry name" value="CBS"/>
    <property type="match status" value="2"/>
</dbReference>
<comment type="subunit">
    <text evidence="9">Homodimer.</text>
</comment>
<proteinExistence type="inferred from homology"/>
<dbReference type="Gene3D" id="1.25.60.10">
    <property type="entry name" value="MgtE N-terminal domain-like"/>
    <property type="match status" value="1"/>
</dbReference>
<dbReference type="Pfam" id="PF01769">
    <property type="entry name" value="MgtE"/>
    <property type="match status" value="1"/>
</dbReference>
<feature type="transmembrane region" description="Helical" evidence="9">
    <location>
        <begin position="294"/>
        <end position="312"/>
    </location>
</feature>
<dbReference type="Proteomes" id="UP000886780">
    <property type="component" value="Unassembled WGS sequence"/>
</dbReference>
<keyword evidence="9" id="KW-1003">Cell membrane</keyword>
<dbReference type="AlphaFoldDB" id="A0A9D1W2N5"/>
<dbReference type="PANTHER" id="PTHR43773:SF1">
    <property type="entry name" value="MAGNESIUM TRANSPORTER MGTE"/>
    <property type="match status" value="1"/>
</dbReference>
<dbReference type="CDD" id="cd04606">
    <property type="entry name" value="CBS_pair_Mg_transporter"/>
    <property type="match status" value="1"/>
</dbReference>
<keyword evidence="9" id="KW-0479">Metal-binding</keyword>
<comment type="similarity">
    <text evidence="2 9">Belongs to the SLC41A transporter family.</text>
</comment>
<dbReference type="SUPFAM" id="SSF158791">
    <property type="entry name" value="MgtE N-terminal domain-like"/>
    <property type="match status" value="1"/>
</dbReference>
<keyword evidence="5 9" id="KW-0460">Magnesium</keyword>
<evidence type="ECO:0000259" key="10">
    <source>
        <dbReference type="PROSITE" id="PS51371"/>
    </source>
</evidence>
<dbReference type="EMBL" id="DXEU01000021">
    <property type="protein sequence ID" value="HIX51376.1"/>
    <property type="molecule type" value="Genomic_DNA"/>
</dbReference>
<comment type="subcellular location">
    <subcellularLocation>
        <location evidence="9">Cell membrane</location>
        <topology evidence="9">Multi-pass membrane protein</topology>
    </subcellularLocation>
    <subcellularLocation>
        <location evidence="1">Membrane</location>
        <topology evidence="1">Multi-pass membrane protein</topology>
    </subcellularLocation>
</comment>
<comment type="function">
    <text evidence="9">Acts as a magnesium transporter.</text>
</comment>
<sequence length="470" mass="51838">MRMNYRELINREIADTLISLFRSILTSGRLPDCLKDFHEHDIAQAMEELDPDERRKLCGILGARLSADIFPYFDEPGLRLAELSPEFAAAVADAMDTDEAMEILDETPAPFRARLAPYLQPETAEELRLLLSYEDEEIGSRMSTNYISILRSLSVKEAMRELIRQSEENDNISTLYVVDSQGFFCGAIELKDLILAREGSSLEECTVTSYPFVRDHDSMEEAMEWAVDYEEDSLPVLDQDGRLLGVITAQEVVDYLEHASKDVVGRLAGISDGEDGDEDLRETLAVSLKKRMPWLVVLLFLGMFVSSIVGMFEGIVAKVAILVCFQSLILDMAGNVGTQSLAVTIRVLMDEDISVSQCAALVWKEMKVGLAGGAFLGAAAIPVTGLYLWFLKDMAPFYSLAVAGCVGLALVIAMTISSLAGTAIPLFFHRIHVDPAVASGPLITTVNDLVAVLTYYGTAWFMLLKCLRLA</sequence>
<feature type="transmembrane region" description="Helical" evidence="9">
    <location>
        <begin position="449"/>
        <end position="467"/>
    </location>
</feature>
<evidence type="ECO:0000256" key="6">
    <source>
        <dbReference type="ARBA" id="ARBA00022989"/>
    </source>
</evidence>
<name>A0A9D1W2N5_9FIRM</name>
<dbReference type="SUPFAM" id="SSF161093">
    <property type="entry name" value="MgtE membrane domain-like"/>
    <property type="match status" value="1"/>
</dbReference>
<evidence type="ECO:0000256" key="1">
    <source>
        <dbReference type="ARBA" id="ARBA00004141"/>
    </source>
</evidence>
<dbReference type="InterPro" id="IPR006669">
    <property type="entry name" value="MgtE_transporter"/>
</dbReference>
<evidence type="ECO:0000256" key="3">
    <source>
        <dbReference type="ARBA" id="ARBA00022448"/>
    </source>
</evidence>
<dbReference type="SMART" id="SM00116">
    <property type="entry name" value="CBS"/>
    <property type="match status" value="2"/>
</dbReference>
<comment type="caution">
    <text evidence="9">Lacks conserved residue(s) required for the propagation of feature annotation.</text>
</comment>
<evidence type="ECO:0000256" key="5">
    <source>
        <dbReference type="ARBA" id="ARBA00022842"/>
    </source>
</evidence>
<evidence type="ECO:0000256" key="9">
    <source>
        <dbReference type="RuleBase" id="RU362011"/>
    </source>
</evidence>
<feature type="domain" description="CBS" evidence="10">
    <location>
        <begin position="206"/>
        <end position="263"/>
    </location>
</feature>
<dbReference type="Gene3D" id="1.10.357.20">
    <property type="entry name" value="SLC41 divalent cation transporters, integral membrane domain"/>
    <property type="match status" value="1"/>
</dbReference>
<feature type="transmembrane region" description="Helical" evidence="9">
    <location>
        <begin position="397"/>
        <end position="429"/>
    </location>
</feature>
<dbReference type="NCBIfam" id="TIGR00400">
    <property type="entry name" value="mgtE"/>
    <property type="match status" value="1"/>
</dbReference>
<protein>
    <recommendedName>
        <fullName evidence="9">Magnesium transporter MgtE</fullName>
    </recommendedName>
</protein>
<dbReference type="InterPro" id="IPR000644">
    <property type="entry name" value="CBS_dom"/>
</dbReference>
<dbReference type="Pfam" id="PF03448">
    <property type="entry name" value="MgtE_N"/>
    <property type="match status" value="1"/>
</dbReference>
<dbReference type="PANTHER" id="PTHR43773">
    <property type="entry name" value="MAGNESIUM TRANSPORTER MGTE"/>
    <property type="match status" value="1"/>
</dbReference>
<evidence type="ECO:0000256" key="2">
    <source>
        <dbReference type="ARBA" id="ARBA00009749"/>
    </source>
</evidence>
<keyword evidence="6 9" id="KW-1133">Transmembrane helix</keyword>
<keyword evidence="4 9" id="KW-0812">Transmembrane</keyword>
<keyword evidence="7 9" id="KW-0472">Membrane</keyword>
<dbReference type="InterPro" id="IPR036739">
    <property type="entry name" value="SLC41_membr_dom_sf"/>
</dbReference>
<dbReference type="InterPro" id="IPR006667">
    <property type="entry name" value="SLC41_membr_dom"/>
</dbReference>
<keyword evidence="3 9" id="KW-0813">Transport</keyword>
<comment type="caution">
    <text evidence="11">The sequence shown here is derived from an EMBL/GenBank/DDBJ whole genome shotgun (WGS) entry which is preliminary data.</text>
</comment>
<evidence type="ECO:0000256" key="8">
    <source>
        <dbReference type="PROSITE-ProRule" id="PRU00703"/>
    </source>
</evidence>
<dbReference type="SUPFAM" id="SSF54631">
    <property type="entry name" value="CBS-domain pair"/>
    <property type="match status" value="1"/>
</dbReference>
<dbReference type="InterPro" id="IPR006668">
    <property type="entry name" value="Mg_transptr_MgtE_intracell_dom"/>
</dbReference>
<accession>A0A9D1W2N5</accession>
<dbReference type="InterPro" id="IPR046342">
    <property type="entry name" value="CBS_dom_sf"/>
</dbReference>
<evidence type="ECO:0000313" key="12">
    <source>
        <dbReference type="Proteomes" id="UP000886780"/>
    </source>
</evidence>
<organism evidence="11 12">
    <name type="scientific">Candidatus Lachnoclostridium stercoripullorum</name>
    <dbReference type="NCBI Taxonomy" id="2838635"/>
    <lineage>
        <taxon>Bacteria</taxon>
        <taxon>Bacillati</taxon>
        <taxon>Bacillota</taxon>
        <taxon>Clostridia</taxon>
        <taxon>Lachnospirales</taxon>
        <taxon>Lachnospiraceae</taxon>
    </lineage>
</organism>
<evidence type="ECO:0000256" key="7">
    <source>
        <dbReference type="ARBA" id="ARBA00023136"/>
    </source>
</evidence>
<evidence type="ECO:0000313" key="11">
    <source>
        <dbReference type="EMBL" id="HIX51376.1"/>
    </source>
</evidence>
<dbReference type="PROSITE" id="PS51371">
    <property type="entry name" value="CBS"/>
    <property type="match status" value="2"/>
</dbReference>
<reference evidence="11" key="1">
    <citation type="journal article" date="2021" name="PeerJ">
        <title>Extensive microbial diversity within the chicken gut microbiome revealed by metagenomics and culture.</title>
        <authorList>
            <person name="Gilroy R."/>
            <person name="Ravi A."/>
            <person name="Getino M."/>
            <person name="Pursley I."/>
            <person name="Horton D.L."/>
            <person name="Alikhan N.F."/>
            <person name="Baker D."/>
            <person name="Gharbi K."/>
            <person name="Hall N."/>
            <person name="Watson M."/>
            <person name="Adriaenssens E.M."/>
            <person name="Foster-Nyarko E."/>
            <person name="Jarju S."/>
            <person name="Secka A."/>
            <person name="Antonio M."/>
            <person name="Oren A."/>
            <person name="Chaudhuri R.R."/>
            <person name="La Ragione R."/>
            <person name="Hildebrand F."/>
            <person name="Pallen M.J."/>
        </authorList>
    </citation>
    <scope>NUCLEOTIDE SEQUENCE</scope>
    <source>
        <strain evidence="11">ChiGjej4B4-12881</strain>
    </source>
</reference>
<evidence type="ECO:0000256" key="4">
    <source>
        <dbReference type="ARBA" id="ARBA00022692"/>
    </source>
</evidence>
<dbReference type="Gene3D" id="3.10.580.10">
    <property type="entry name" value="CBS-domain"/>
    <property type="match status" value="1"/>
</dbReference>
<dbReference type="InterPro" id="IPR038076">
    <property type="entry name" value="MgtE_N_sf"/>
</dbReference>
<feature type="domain" description="CBS" evidence="10">
    <location>
        <begin position="142"/>
        <end position="204"/>
    </location>
</feature>
<dbReference type="SMART" id="SM00924">
    <property type="entry name" value="MgtE_N"/>
    <property type="match status" value="1"/>
</dbReference>